<dbReference type="SUPFAM" id="SSF53697">
    <property type="entry name" value="SIS domain"/>
    <property type="match status" value="1"/>
</dbReference>
<dbReference type="InterPro" id="IPR046348">
    <property type="entry name" value="SIS_dom_sf"/>
</dbReference>
<evidence type="ECO:0000256" key="2">
    <source>
        <dbReference type="ARBA" id="ARBA00023125"/>
    </source>
</evidence>
<dbReference type="SUPFAM" id="SSF46689">
    <property type="entry name" value="Homeodomain-like"/>
    <property type="match status" value="1"/>
</dbReference>
<evidence type="ECO:0000256" key="1">
    <source>
        <dbReference type="ARBA" id="ARBA00023015"/>
    </source>
</evidence>
<dbReference type="Proteomes" id="UP000030401">
    <property type="component" value="Unassembled WGS sequence"/>
</dbReference>
<keyword evidence="2" id="KW-0238">DNA-binding</keyword>
<dbReference type="EMBL" id="AVPG01000012">
    <property type="protein sequence ID" value="KGX86646.1"/>
    <property type="molecule type" value="Genomic_DNA"/>
</dbReference>
<feature type="domain" description="HTH rpiR-type" evidence="4">
    <location>
        <begin position="1"/>
        <end position="77"/>
    </location>
</feature>
<dbReference type="PROSITE" id="PS51464">
    <property type="entry name" value="SIS"/>
    <property type="match status" value="1"/>
</dbReference>
<proteinExistence type="predicted"/>
<evidence type="ECO:0000256" key="3">
    <source>
        <dbReference type="ARBA" id="ARBA00023163"/>
    </source>
</evidence>
<dbReference type="eggNOG" id="COG1737">
    <property type="taxonomic scope" value="Bacteria"/>
</dbReference>
<dbReference type="RefSeq" id="WP_036834350.1">
    <property type="nucleotide sequence ID" value="NZ_AVPG01000012.1"/>
</dbReference>
<dbReference type="AlphaFoldDB" id="A0A0A5G0L4"/>
<accession>A0A0A5G0L4</accession>
<dbReference type="PROSITE" id="PS51071">
    <property type="entry name" value="HTH_RPIR"/>
    <property type="match status" value="1"/>
</dbReference>
<protein>
    <recommendedName>
        <fullName evidence="8">Transcriptional regulator</fullName>
    </recommendedName>
</protein>
<dbReference type="Pfam" id="PF01380">
    <property type="entry name" value="SIS"/>
    <property type="match status" value="1"/>
</dbReference>
<dbReference type="CDD" id="cd05013">
    <property type="entry name" value="SIS_RpiR"/>
    <property type="match status" value="1"/>
</dbReference>
<organism evidence="6 7">
    <name type="scientific">Pontibacillus litoralis JSM 072002</name>
    <dbReference type="NCBI Taxonomy" id="1385512"/>
    <lineage>
        <taxon>Bacteria</taxon>
        <taxon>Bacillati</taxon>
        <taxon>Bacillota</taxon>
        <taxon>Bacilli</taxon>
        <taxon>Bacillales</taxon>
        <taxon>Bacillaceae</taxon>
        <taxon>Pontibacillus</taxon>
    </lineage>
</organism>
<sequence>MNVLTTIEENYQQLSMSQQKVAYVIIQHLDEITLLSAKKIGEKANVSEATVLRLAKILGYPNFKEFQRDLQASLLKERTLRRMNAIKQNDEASWLQSHYDSEIENLTATKLSNQEKEITDVAKSIMNASHIYLAGWRMGLSLTSPFSYILKIMYGAVTQIPQGEIAEYSTHFSNKDILIISAFPRYCTETKKVVETAKKQGVTIIVFTDSPLSPFVPLATTSLFAKTVSNSFLDSYTAPVAIMNAIIYRISQLDYNRIQKNLTKMEQQWKYMNIEYNEK</sequence>
<dbReference type="InterPro" id="IPR036388">
    <property type="entry name" value="WH-like_DNA-bd_sf"/>
</dbReference>
<dbReference type="InterPro" id="IPR035472">
    <property type="entry name" value="RpiR-like_SIS"/>
</dbReference>
<reference evidence="6 7" key="1">
    <citation type="submission" date="2013-08" db="EMBL/GenBank/DDBJ databases">
        <authorList>
            <person name="Huang J."/>
            <person name="Wang G."/>
        </authorList>
    </citation>
    <scope>NUCLEOTIDE SEQUENCE [LARGE SCALE GENOMIC DNA]</scope>
    <source>
        <strain evidence="6 7">JSM 072002</strain>
    </source>
</reference>
<dbReference type="InterPro" id="IPR001347">
    <property type="entry name" value="SIS_dom"/>
</dbReference>
<evidence type="ECO:0000313" key="6">
    <source>
        <dbReference type="EMBL" id="KGX86646.1"/>
    </source>
</evidence>
<name>A0A0A5G0L4_9BACI</name>
<evidence type="ECO:0000313" key="7">
    <source>
        <dbReference type="Proteomes" id="UP000030401"/>
    </source>
</evidence>
<evidence type="ECO:0000259" key="5">
    <source>
        <dbReference type="PROSITE" id="PS51464"/>
    </source>
</evidence>
<dbReference type="STRING" id="1385512.N784_04415"/>
<dbReference type="InterPro" id="IPR009057">
    <property type="entry name" value="Homeodomain-like_sf"/>
</dbReference>
<evidence type="ECO:0008006" key="8">
    <source>
        <dbReference type="Google" id="ProtNLM"/>
    </source>
</evidence>
<dbReference type="OrthoDB" id="2930at2"/>
<dbReference type="InterPro" id="IPR000281">
    <property type="entry name" value="HTH_RpiR"/>
</dbReference>
<dbReference type="Pfam" id="PF01418">
    <property type="entry name" value="HTH_6"/>
    <property type="match status" value="1"/>
</dbReference>
<dbReference type="Gene3D" id="1.10.10.10">
    <property type="entry name" value="Winged helix-like DNA-binding domain superfamily/Winged helix DNA-binding domain"/>
    <property type="match status" value="1"/>
</dbReference>
<evidence type="ECO:0000259" key="4">
    <source>
        <dbReference type="PROSITE" id="PS51071"/>
    </source>
</evidence>
<dbReference type="GO" id="GO:0097367">
    <property type="term" value="F:carbohydrate derivative binding"/>
    <property type="evidence" value="ECO:0007669"/>
    <property type="project" value="InterPro"/>
</dbReference>
<dbReference type="PANTHER" id="PTHR30514">
    <property type="entry name" value="GLUCOKINASE"/>
    <property type="match status" value="1"/>
</dbReference>
<dbReference type="GO" id="GO:0003700">
    <property type="term" value="F:DNA-binding transcription factor activity"/>
    <property type="evidence" value="ECO:0007669"/>
    <property type="project" value="InterPro"/>
</dbReference>
<gene>
    <name evidence="6" type="ORF">N784_04415</name>
</gene>
<dbReference type="GO" id="GO:0003677">
    <property type="term" value="F:DNA binding"/>
    <property type="evidence" value="ECO:0007669"/>
    <property type="project" value="UniProtKB-KW"/>
</dbReference>
<comment type="caution">
    <text evidence="6">The sequence shown here is derived from an EMBL/GenBank/DDBJ whole genome shotgun (WGS) entry which is preliminary data.</text>
</comment>
<dbReference type="InterPro" id="IPR047640">
    <property type="entry name" value="RpiR-like"/>
</dbReference>
<dbReference type="Gene3D" id="3.40.50.10490">
    <property type="entry name" value="Glucose-6-phosphate isomerase like protein, domain 1"/>
    <property type="match status" value="1"/>
</dbReference>
<feature type="domain" description="SIS" evidence="5">
    <location>
        <begin position="121"/>
        <end position="256"/>
    </location>
</feature>
<keyword evidence="3" id="KW-0804">Transcription</keyword>
<dbReference type="GO" id="GO:1901135">
    <property type="term" value="P:carbohydrate derivative metabolic process"/>
    <property type="evidence" value="ECO:0007669"/>
    <property type="project" value="InterPro"/>
</dbReference>
<keyword evidence="1" id="KW-0805">Transcription regulation</keyword>
<keyword evidence="7" id="KW-1185">Reference proteome</keyword>
<dbReference type="PANTHER" id="PTHR30514:SF18">
    <property type="entry name" value="RPIR-FAMILY TRANSCRIPTIONAL REGULATOR"/>
    <property type="match status" value="1"/>
</dbReference>